<evidence type="ECO:0000256" key="8">
    <source>
        <dbReference type="ARBA" id="ARBA00047899"/>
    </source>
</evidence>
<dbReference type="CDD" id="cd17058">
    <property type="entry name" value="Ubl_SNRNP25"/>
    <property type="match status" value="1"/>
</dbReference>
<accession>A0A833XWB1</accession>
<dbReference type="Pfam" id="PF00439">
    <property type="entry name" value="Bromodomain"/>
    <property type="match status" value="1"/>
</dbReference>
<dbReference type="PROSITE" id="PS50011">
    <property type="entry name" value="PROTEIN_KINASE_DOM"/>
    <property type="match status" value="1"/>
</dbReference>
<dbReference type="OrthoDB" id="21449at2759"/>
<dbReference type="SUPFAM" id="SSF47370">
    <property type="entry name" value="Bromodomain"/>
    <property type="match status" value="1"/>
</dbReference>
<evidence type="ECO:0000256" key="10">
    <source>
        <dbReference type="PROSITE-ProRule" id="PRU00035"/>
    </source>
</evidence>
<feature type="domain" description="Protein kinase" evidence="13">
    <location>
        <begin position="221"/>
        <end position="575"/>
    </location>
</feature>
<evidence type="ECO:0000256" key="3">
    <source>
        <dbReference type="ARBA" id="ARBA00022679"/>
    </source>
</evidence>
<evidence type="ECO:0000313" key="16">
    <source>
        <dbReference type="Proteomes" id="UP000619265"/>
    </source>
</evidence>
<dbReference type="SMART" id="SM00297">
    <property type="entry name" value="BROMO"/>
    <property type="match status" value="1"/>
</dbReference>
<keyword evidence="2" id="KW-0723">Serine/threonine-protein kinase</keyword>
<dbReference type="InterPro" id="IPR001487">
    <property type="entry name" value="Bromodomain"/>
</dbReference>
<keyword evidence="4" id="KW-0547">Nucleotide-binding</keyword>
<keyword evidence="3" id="KW-0808">Transferase</keyword>
<name>A0A833XWB1_JUGRE</name>
<dbReference type="SUPFAM" id="SSF56112">
    <property type="entry name" value="Protein kinase-like (PK-like)"/>
    <property type="match status" value="1"/>
</dbReference>
<dbReference type="PRINTS" id="PR00503">
    <property type="entry name" value="BROMODOMAIN"/>
</dbReference>
<reference evidence="15" key="1">
    <citation type="submission" date="2015-10" db="EMBL/GenBank/DDBJ databases">
        <authorList>
            <person name="Martinez-Garcia P.J."/>
            <person name="Crepeau M.W."/>
            <person name="Puiu D."/>
            <person name="Gonzalez-Ibeas D."/>
            <person name="Whalen J."/>
            <person name="Stevens K."/>
            <person name="Paul R."/>
            <person name="Butterfield T."/>
            <person name="Britton M."/>
            <person name="Reagan R."/>
            <person name="Chakraborty S."/>
            <person name="Walawage S.L."/>
            <person name="Vasquez-Gross H.A."/>
            <person name="Cardeno C."/>
            <person name="Famula R."/>
            <person name="Pratt K."/>
            <person name="Kuruganti S."/>
            <person name="Aradhya M.K."/>
            <person name="Leslie C.A."/>
            <person name="Dandekar A.M."/>
            <person name="Salzberg S.L."/>
            <person name="Wegrzyn J.L."/>
            <person name="Langley C.H."/>
            <person name="Neale D.B."/>
        </authorList>
    </citation>
    <scope>NUCLEOTIDE SEQUENCE</scope>
    <source>
        <tissue evidence="15">Leaves</tissue>
    </source>
</reference>
<dbReference type="PANTHER" id="PTHR47634:SF2">
    <property type="entry name" value="PROTEIN KINASE DOMAIN-CONTAINING PROTEIN"/>
    <property type="match status" value="1"/>
</dbReference>
<dbReference type="InterPro" id="IPR008271">
    <property type="entry name" value="Ser/Thr_kinase_AS"/>
</dbReference>
<dbReference type="PANTHER" id="PTHR47634">
    <property type="entry name" value="PROTEIN KINASE DOMAIN-CONTAINING PROTEIN-RELATED"/>
    <property type="match status" value="1"/>
</dbReference>
<dbReference type="PROSITE" id="PS50014">
    <property type="entry name" value="BROMODOMAIN_2"/>
    <property type="match status" value="1"/>
</dbReference>
<sequence>MNSLSFPFHPERTVTHQIFSTMASTTAIYSTTQPVVMLLMLRDSMASTMAICRPFSPRQPICTISLSLISLTTQKKKSLYYHISNPYDILAAKKALNQSSPPGLEDEKLVQCKISWSHLWGHFSLCYNGQKLVTETDFTRNYGIKDGDQLKIVRHIAIGYNLRKRRAKKRVAWEVRGKKSFAPFVLDILLLRGIVSYGGGERFMGLQVLGDKKIAHQLLVVLPTVPINMEEAGSVLHSLRRCSEQPKNDGDGFVVLEFGLEAEHLKVLKSAQHYTEAAMDEVTILKQIAEGDSDDKKCVVKLLDNFKHSGPNGQHVCMVFEYLGDNLFTLSKYTNYRGMPIHRVKDICFHILVGLDYLHKQLSIIYTDLKPKNILLMAMIDPAKDPRKSVAPLILPNSKDKAAVEYGREDEDEVYIRPLFKVKTKVVEKNLNLVWNQTFQLSAEDKEKHIPSFKKQQQDASRREAAATKRMQELMRQFGTILRQIMQHKWAWPFMEPVDVEGLKLHDYYEVINKPMDFNTIKNQMEAKDGTGYKNVREIWADVRLVFKNAMKYNDERSDVHVMAKTLLKNFEKWLQLLPKVTEEEKRREEEEAEAQFNMQLAQEAAHAKMARDLSNELYELDKHLEDLQKVVVQKCKKITTEEKRLLEERKKLRQAWWDPGGGTSVGKDTAPCGQGASMGDGLSQSTTGLHGPWALGQFTFIYNFLYFNASCYLDYNKVSGPWALVLFYCMPLVVLAWAHVGIIFFM</sequence>
<evidence type="ECO:0000256" key="5">
    <source>
        <dbReference type="ARBA" id="ARBA00022777"/>
    </source>
</evidence>
<dbReference type="SUPFAM" id="SSF54236">
    <property type="entry name" value="Ubiquitin-like"/>
    <property type="match status" value="1"/>
</dbReference>
<dbReference type="Gene3D" id="3.30.200.20">
    <property type="entry name" value="Phosphorylase Kinase, domain 1"/>
    <property type="match status" value="1"/>
</dbReference>
<proteinExistence type="predicted"/>
<dbReference type="EMBL" id="LIHL02000004">
    <property type="protein sequence ID" value="KAF5472634.1"/>
    <property type="molecule type" value="Genomic_DNA"/>
</dbReference>
<gene>
    <name evidence="15" type="ORF">F2P56_009333</name>
</gene>
<dbReference type="Pfam" id="PF18036">
    <property type="entry name" value="Ubiquitin_4"/>
    <property type="match status" value="1"/>
</dbReference>
<dbReference type="InterPro" id="IPR040610">
    <property type="entry name" value="SNRNP25_ubiquitin"/>
</dbReference>
<dbReference type="InterPro" id="IPR036427">
    <property type="entry name" value="Bromodomain-like_sf"/>
</dbReference>
<evidence type="ECO:0000256" key="6">
    <source>
        <dbReference type="ARBA" id="ARBA00022840"/>
    </source>
</evidence>
<dbReference type="InterPro" id="IPR000719">
    <property type="entry name" value="Prot_kinase_dom"/>
</dbReference>
<evidence type="ECO:0000256" key="9">
    <source>
        <dbReference type="ARBA" id="ARBA00048679"/>
    </source>
</evidence>
<dbReference type="EC" id="2.7.11.1" evidence="1"/>
<keyword evidence="6" id="KW-0067">ATP-binding</keyword>
<dbReference type="KEGG" id="jre:109003607"/>
<dbReference type="Pfam" id="PF00069">
    <property type="entry name" value="Pkinase"/>
    <property type="match status" value="1"/>
</dbReference>
<evidence type="ECO:0000256" key="11">
    <source>
        <dbReference type="SAM" id="Coils"/>
    </source>
</evidence>
<dbReference type="Proteomes" id="UP000619265">
    <property type="component" value="Unassembled WGS sequence"/>
</dbReference>
<protein>
    <recommendedName>
        <fullName evidence="1">non-specific serine/threonine protein kinase</fullName>
        <ecNumber evidence="1">2.7.11.1</ecNumber>
    </recommendedName>
</protein>
<dbReference type="Gene3D" id="1.20.920.10">
    <property type="entry name" value="Bromodomain-like"/>
    <property type="match status" value="1"/>
</dbReference>
<evidence type="ECO:0000256" key="7">
    <source>
        <dbReference type="ARBA" id="ARBA00023117"/>
    </source>
</evidence>
<comment type="catalytic activity">
    <reaction evidence="8">
        <text>L-threonyl-[protein] + ATP = O-phospho-L-threonyl-[protein] + ADP + H(+)</text>
        <dbReference type="Rhea" id="RHEA:46608"/>
        <dbReference type="Rhea" id="RHEA-COMP:11060"/>
        <dbReference type="Rhea" id="RHEA-COMP:11605"/>
        <dbReference type="ChEBI" id="CHEBI:15378"/>
        <dbReference type="ChEBI" id="CHEBI:30013"/>
        <dbReference type="ChEBI" id="CHEBI:30616"/>
        <dbReference type="ChEBI" id="CHEBI:61977"/>
        <dbReference type="ChEBI" id="CHEBI:456216"/>
        <dbReference type="EC" id="2.7.11.1"/>
    </reaction>
</comment>
<organism evidence="15 16">
    <name type="scientific">Juglans regia</name>
    <name type="common">English walnut</name>
    <dbReference type="NCBI Taxonomy" id="51240"/>
    <lineage>
        <taxon>Eukaryota</taxon>
        <taxon>Viridiplantae</taxon>
        <taxon>Streptophyta</taxon>
        <taxon>Embryophyta</taxon>
        <taxon>Tracheophyta</taxon>
        <taxon>Spermatophyta</taxon>
        <taxon>Magnoliopsida</taxon>
        <taxon>eudicotyledons</taxon>
        <taxon>Gunneridae</taxon>
        <taxon>Pentapetalae</taxon>
        <taxon>rosids</taxon>
        <taxon>fabids</taxon>
        <taxon>Fagales</taxon>
        <taxon>Juglandaceae</taxon>
        <taxon>Juglans</taxon>
    </lineage>
</organism>
<dbReference type="Gene3D" id="3.10.20.90">
    <property type="entry name" value="Phosphatidylinositol 3-kinase Catalytic Subunit, Chain A, domain 1"/>
    <property type="match status" value="1"/>
</dbReference>
<dbReference type="GO" id="GO:0005524">
    <property type="term" value="F:ATP binding"/>
    <property type="evidence" value="ECO:0007669"/>
    <property type="project" value="UniProtKB-KW"/>
</dbReference>
<dbReference type="InterPro" id="IPR011009">
    <property type="entry name" value="Kinase-like_dom_sf"/>
</dbReference>
<dbReference type="PROSITE" id="PS00108">
    <property type="entry name" value="PROTEIN_KINASE_ST"/>
    <property type="match status" value="1"/>
</dbReference>
<evidence type="ECO:0000256" key="12">
    <source>
        <dbReference type="SAM" id="Phobius"/>
    </source>
</evidence>
<dbReference type="Gene3D" id="1.10.510.10">
    <property type="entry name" value="Transferase(Phosphotransferase) domain 1"/>
    <property type="match status" value="1"/>
</dbReference>
<keyword evidence="7 10" id="KW-0103">Bromodomain</keyword>
<feature type="coiled-coil region" evidence="11">
    <location>
        <begin position="611"/>
        <end position="656"/>
    </location>
</feature>
<keyword evidence="12" id="KW-1133">Transmembrane helix</keyword>
<dbReference type="AlphaFoldDB" id="A0A833XWB1"/>
<dbReference type="InterPro" id="IPR029071">
    <property type="entry name" value="Ubiquitin-like_domsf"/>
</dbReference>
<evidence type="ECO:0000256" key="1">
    <source>
        <dbReference type="ARBA" id="ARBA00012513"/>
    </source>
</evidence>
<feature type="transmembrane region" description="Helical" evidence="12">
    <location>
        <begin position="723"/>
        <end position="746"/>
    </location>
</feature>
<comment type="catalytic activity">
    <reaction evidence="9">
        <text>L-seryl-[protein] + ATP = O-phospho-L-seryl-[protein] + ADP + H(+)</text>
        <dbReference type="Rhea" id="RHEA:17989"/>
        <dbReference type="Rhea" id="RHEA-COMP:9863"/>
        <dbReference type="Rhea" id="RHEA-COMP:11604"/>
        <dbReference type="ChEBI" id="CHEBI:15378"/>
        <dbReference type="ChEBI" id="CHEBI:29999"/>
        <dbReference type="ChEBI" id="CHEBI:30616"/>
        <dbReference type="ChEBI" id="CHEBI:83421"/>
        <dbReference type="ChEBI" id="CHEBI:456216"/>
        <dbReference type="EC" id="2.7.11.1"/>
    </reaction>
</comment>
<evidence type="ECO:0000256" key="4">
    <source>
        <dbReference type="ARBA" id="ARBA00022741"/>
    </source>
</evidence>
<dbReference type="SMART" id="SM00220">
    <property type="entry name" value="S_TKc"/>
    <property type="match status" value="1"/>
</dbReference>
<dbReference type="RefSeq" id="XP_018837362.2">
    <property type="nucleotide sequence ID" value="XM_018981817.2"/>
</dbReference>
<evidence type="ECO:0000313" key="15">
    <source>
        <dbReference type="EMBL" id="KAF5472634.1"/>
    </source>
</evidence>
<dbReference type="GO" id="GO:0004674">
    <property type="term" value="F:protein serine/threonine kinase activity"/>
    <property type="evidence" value="ECO:0007669"/>
    <property type="project" value="UniProtKB-KW"/>
</dbReference>
<keyword evidence="5" id="KW-0418">Kinase</keyword>
<evidence type="ECO:0000256" key="2">
    <source>
        <dbReference type="ARBA" id="ARBA00022527"/>
    </source>
</evidence>
<dbReference type="InterPro" id="IPR051334">
    <property type="entry name" value="SRPK"/>
</dbReference>
<reference evidence="15" key="2">
    <citation type="submission" date="2020-03" db="EMBL/GenBank/DDBJ databases">
        <title>Walnut 2.0.</title>
        <authorList>
            <person name="Marrano A."/>
            <person name="Britton M."/>
            <person name="Zimin A.V."/>
            <person name="Zaini P.A."/>
            <person name="Workman R."/>
            <person name="Puiu D."/>
            <person name="Bianco L."/>
            <person name="Allen B.J."/>
            <person name="Troggio M."/>
            <person name="Leslie C.A."/>
            <person name="Timp W."/>
            <person name="Dendekar A."/>
            <person name="Salzberg S.L."/>
            <person name="Neale D.B."/>
        </authorList>
    </citation>
    <scope>NUCLEOTIDE SEQUENCE</scope>
    <source>
        <tissue evidence="15">Leaves</tissue>
    </source>
</reference>
<dbReference type="CDD" id="cd00030">
    <property type="entry name" value="C2"/>
    <property type="match status" value="1"/>
</dbReference>
<comment type="caution">
    <text evidence="15">The sequence shown here is derived from an EMBL/GenBank/DDBJ whole genome shotgun (WGS) entry which is preliminary data.</text>
</comment>
<evidence type="ECO:0000259" key="14">
    <source>
        <dbReference type="PROSITE" id="PS50014"/>
    </source>
</evidence>
<keyword evidence="11" id="KW-0175">Coiled coil</keyword>
<dbReference type="Gramene" id="Jr04_12570_p1">
    <property type="protein sequence ID" value="cds.Jr04_12570_p1"/>
    <property type="gene ID" value="Jr04_12570"/>
</dbReference>
<keyword evidence="12" id="KW-0812">Transmembrane</keyword>
<keyword evidence="12" id="KW-0472">Membrane</keyword>
<evidence type="ECO:0000259" key="13">
    <source>
        <dbReference type="PROSITE" id="PS50011"/>
    </source>
</evidence>
<feature type="domain" description="Bromo" evidence="14">
    <location>
        <begin position="486"/>
        <end position="561"/>
    </location>
</feature>